<dbReference type="AlphaFoldDB" id="K3YF00"/>
<reference evidence="2" key="1">
    <citation type="journal article" date="2012" name="Nat. Biotechnol.">
        <title>Reference genome sequence of the model plant Setaria.</title>
        <authorList>
            <person name="Bennetzen J.L."/>
            <person name="Schmutz J."/>
            <person name="Wang H."/>
            <person name="Percifield R."/>
            <person name="Hawkins J."/>
            <person name="Pontaroli A.C."/>
            <person name="Estep M."/>
            <person name="Feng L."/>
            <person name="Vaughn J.N."/>
            <person name="Grimwood J."/>
            <person name="Jenkins J."/>
            <person name="Barry K."/>
            <person name="Lindquist E."/>
            <person name="Hellsten U."/>
            <person name="Deshpande S."/>
            <person name="Wang X."/>
            <person name="Wu X."/>
            <person name="Mitros T."/>
            <person name="Triplett J."/>
            <person name="Yang X."/>
            <person name="Ye C.Y."/>
            <person name="Mauro-Herrera M."/>
            <person name="Wang L."/>
            <person name="Li P."/>
            <person name="Sharma M."/>
            <person name="Sharma R."/>
            <person name="Ronald P.C."/>
            <person name="Panaud O."/>
            <person name="Kellogg E.A."/>
            <person name="Brutnell T.P."/>
            <person name="Doust A.N."/>
            <person name="Tuskan G.A."/>
            <person name="Rokhsar D."/>
            <person name="Devos K.M."/>
        </authorList>
    </citation>
    <scope>NUCLEOTIDE SEQUENCE [LARGE SCALE GENOMIC DNA]</scope>
    <source>
        <strain evidence="2">cv. Yugu1</strain>
    </source>
</reference>
<protein>
    <submittedName>
        <fullName evidence="1">Uncharacterized protein</fullName>
    </submittedName>
</protein>
<dbReference type="HOGENOM" id="CLU_3351990_0_0_1"/>
<name>K3YF00_SETIT</name>
<proteinExistence type="predicted"/>
<dbReference type="EnsemblPlants" id="KQK98307">
    <property type="protein sequence ID" value="KQK98307"/>
    <property type="gene ID" value="SETIT_012817mg"/>
</dbReference>
<dbReference type="Proteomes" id="UP000004995">
    <property type="component" value="Unassembled WGS sequence"/>
</dbReference>
<sequence>MKRQIVGDLLLRGDTRCITSTCVGTVPGVLFAHCLII</sequence>
<dbReference type="EMBL" id="AGNK02004452">
    <property type="status" value="NOT_ANNOTATED_CDS"/>
    <property type="molecule type" value="Genomic_DNA"/>
</dbReference>
<dbReference type="InParanoid" id="K3YF00"/>
<dbReference type="Gramene" id="KQK98307">
    <property type="protein sequence ID" value="KQK98307"/>
    <property type="gene ID" value="SETIT_012817mg"/>
</dbReference>
<evidence type="ECO:0000313" key="2">
    <source>
        <dbReference type="Proteomes" id="UP000004995"/>
    </source>
</evidence>
<organism evidence="1 2">
    <name type="scientific">Setaria italica</name>
    <name type="common">Foxtail millet</name>
    <name type="synonym">Panicum italicum</name>
    <dbReference type="NCBI Taxonomy" id="4555"/>
    <lineage>
        <taxon>Eukaryota</taxon>
        <taxon>Viridiplantae</taxon>
        <taxon>Streptophyta</taxon>
        <taxon>Embryophyta</taxon>
        <taxon>Tracheophyta</taxon>
        <taxon>Spermatophyta</taxon>
        <taxon>Magnoliopsida</taxon>
        <taxon>Liliopsida</taxon>
        <taxon>Poales</taxon>
        <taxon>Poaceae</taxon>
        <taxon>PACMAD clade</taxon>
        <taxon>Panicoideae</taxon>
        <taxon>Panicodae</taxon>
        <taxon>Paniceae</taxon>
        <taxon>Cenchrinae</taxon>
        <taxon>Setaria</taxon>
    </lineage>
</organism>
<accession>K3YF00</accession>
<reference evidence="1" key="2">
    <citation type="submission" date="2018-08" db="UniProtKB">
        <authorList>
            <consortium name="EnsemblPlants"/>
        </authorList>
    </citation>
    <scope>IDENTIFICATION</scope>
    <source>
        <strain evidence="1">Yugu1</strain>
    </source>
</reference>
<evidence type="ECO:0000313" key="1">
    <source>
        <dbReference type="EnsemblPlants" id="KQK98307"/>
    </source>
</evidence>
<keyword evidence="2" id="KW-1185">Reference proteome</keyword>